<feature type="region of interest" description="Disordered" evidence="1">
    <location>
        <begin position="1693"/>
        <end position="1719"/>
    </location>
</feature>
<dbReference type="InterPro" id="IPR029787">
    <property type="entry name" value="Nucleotide_cyclase"/>
</dbReference>
<dbReference type="SUPFAM" id="SSF53850">
    <property type="entry name" value="Periplasmic binding protein-like II"/>
    <property type="match status" value="1"/>
</dbReference>
<keyword evidence="3" id="KW-0732">Signal</keyword>
<feature type="domain" description="Guanylate cyclase" evidence="4">
    <location>
        <begin position="631"/>
        <end position="685"/>
    </location>
</feature>
<feature type="region of interest" description="Disordered" evidence="1">
    <location>
        <begin position="1795"/>
        <end position="1819"/>
    </location>
</feature>
<keyword evidence="2" id="KW-0472">Membrane</keyword>
<dbReference type="SUPFAM" id="SSF55073">
    <property type="entry name" value="Nucleotide cyclase"/>
    <property type="match status" value="2"/>
</dbReference>
<feature type="region of interest" description="Disordered" evidence="1">
    <location>
        <begin position="1912"/>
        <end position="1931"/>
    </location>
</feature>
<feature type="chain" id="PRO_5046259854" description="Guanylate cyclase domain-containing protein" evidence="3">
    <location>
        <begin position="23"/>
        <end position="1931"/>
    </location>
</feature>
<evidence type="ECO:0000313" key="5">
    <source>
        <dbReference type="EMBL" id="GLI64166.1"/>
    </source>
</evidence>
<dbReference type="EMBL" id="BSDZ01000017">
    <property type="protein sequence ID" value="GLI64166.1"/>
    <property type="molecule type" value="Genomic_DNA"/>
</dbReference>
<evidence type="ECO:0000256" key="3">
    <source>
        <dbReference type="SAM" id="SignalP"/>
    </source>
</evidence>
<dbReference type="PANTHER" id="PTHR43081">
    <property type="entry name" value="ADENYLATE CYCLASE, TERMINAL-DIFFERENTIATION SPECIFIC-RELATED"/>
    <property type="match status" value="1"/>
</dbReference>
<keyword evidence="6" id="KW-1185">Reference proteome</keyword>
<gene>
    <name evidence="5" type="ORF">VaNZ11_007352</name>
</gene>
<reference evidence="5 6" key="1">
    <citation type="journal article" date="2023" name="IScience">
        <title>Expanded male sex-determining region conserved during the evolution of homothallism in the green alga Volvox.</title>
        <authorList>
            <person name="Yamamoto K."/>
            <person name="Matsuzaki R."/>
            <person name="Mahakham W."/>
            <person name="Heman W."/>
            <person name="Sekimoto H."/>
            <person name="Kawachi M."/>
            <person name="Minakuchi Y."/>
            <person name="Toyoda A."/>
            <person name="Nozaki H."/>
        </authorList>
    </citation>
    <scope>NUCLEOTIDE SEQUENCE [LARGE SCALE GENOMIC DNA]</scope>
    <source>
        <strain evidence="5 6">NIES-4468</strain>
    </source>
</reference>
<feature type="region of interest" description="Disordered" evidence="1">
    <location>
        <begin position="915"/>
        <end position="973"/>
    </location>
</feature>
<dbReference type="PROSITE" id="PS50125">
    <property type="entry name" value="GUANYLATE_CYCLASE_2"/>
    <property type="match status" value="1"/>
</dbReference>
<feature type="region of interest" description="Disordered" evidence="1">
    <location>
        <begin position="1479"/>
        <end position="1504"/>
    </location>
</feature>
<protein>
    <recommendedName>
        <fullName evidence="4">Guanylate cyclase domain-containing protein</fullName>
    </recommendedName>
</protein>
<keyword evidence="2" id="KW-0812">Transmembrane</keyword>
<feature type="signal peptide" evidence="3">
    <location>
        <begin position="1"/>
        <end position="22"/>
    </location>
</feature>
<feature type="compositionally biased region" description="Basic and acidic residues" evidence="1">
    <location>
        <begin position="928"/>
        <end position="939"/>
    </location>
</feature>
<dbReference type="Gene3D" id="3.40.190.10">
    <property type="entry name" value="Periplasmic binding protein-like II"/>
    <property type="match status" value="2"/>
</dbReference>
<proteinExistence type="predicted"/>
<comment type="caution">
    <text evidence="5">The sequence shown here is derived from an EMBL/GenBank/DDBJ whole genome shotgun (WGS) entry which is preliminary data.</text>
</comment>
<feature type="transmembrane region" description="Helical" evidence="2">
    <location>
        <begin position="585"/>
        <end position="609"/>
    </location>
</feature>
<evidence type="ECO:0000256" key="1">
    <source>
        <dbReference type="SAM" id="MobiDB-lite"/>
    </source>
</evidence>
<keyword evidence="2" id="KW-1133">Transmembrane helix</keyword>
<dbReference type="InterPro" id="IPR001054">
    <property type="entry name" value="A/G_cyclase"/>
</dbReference>
<dbReference type="InterPro" id="IPR050697">
    <property type="entry name" value="Adenylyl/Guanylyl_Cyclase_3/4"/>
</dbReference>
<evidence type="ECO:0000313" key="6">
    <source>
        <dbReference type="Proteomes" id="UP001165090"/>
    </source>
</evidence>
<dbReference type="Proteomes" id="UP001165090">
    <property type="component" value="Unassembled WGS sequence"/>
</dbReference>
<evidence type="ECO:0000256" key="2">
    <source>
        <dbReference type="SAM" id="Phobius"/>
    </source>
</evidence>
<name>A0ABQ5S3A4_9CHLO</name>
<dbReference type="Gene3D" id="3.30.70.1230">
    <property type="entry name" value="Nucleotide cyclase"/>
    <property type="match status" value="4"/>
</dbReference>
<accession>A0ABQ5S3A4</accession>
<organism evidence="5 6">
    <name type="scientific">Volvox africanus</name>
    <dbReference type="NCBI Taxonomy" id="51714"/>
    <lineage>
        <taxon>Eukaryota</taxon>
        <taxon>Viridiplantae</taxon>
        <taxon>Chlorophyta</taxon>
        <taxon>core chlorophytes</taxon>
        <taxon>Chlorophyceae</taxon>
        <taxon>CS clade</taxon>
        <taxon>Chlamydomonadales</taxon>
        <taxon>Volvocaceae</taxon>
        <taxon>Volvox</taxon>
    </lineage>
</organism>
<feature type="region of interest" description="Disordered" evidence="1">
    <location>
        <begin position="1837"/>
        <end position="1858"/>
    </location>
</feature>
<feature type="compositionally biased region" description="Basic and acidic residues" evidence="1">
    <location>
        <begin position="1921"/>
        <end position="1931"/>
    </location>
</feature>
<sequence length="1931" mass="202284">MRSLRLFLIFIAAVELKVFVASQSGYYTSANYSACINQTVARIVCPGNQSMMYKAGDMATGVIPNCALPFWEPGTATSHPTVKLLHPNIVITNTTVIPLARTVSESMQYPVDVDVVDSVTWTKEPLREFENSSVGKREAWFLDPVLTADMADKPVAALQDMSQLVLQDRNLNWNGYGTFFRQFASVYNGKVVGLPVSAAIMLLYYRRDFFKAQNISVPATWEEVVDIAEKYNGTDLDGTGTGAWGFCMSRQPKCYNGYTFQTIQVPFLQAQGTSQGFHFNPDTMEPLINSSGTRRAAELYRRLSPFIAPTEPVACLPVSLAFVRGKCLMAVGTTLHFKYAMFNNSLNNITRVNGKTGTAVLPGSFEVMDRKTGQLVRCNPEVCPHGYWHTLANGTKAWVNSAPYAGRGAFTYAINRHREPHLQYIAYRLCARRVYADAMWPAVLNPIAETTPVRTEMVDPANVARYINAGYDGNDTLLFMKAVSDTMEHANIALNLRIYGALEYYMAVDTAAVALSDTNTSIGNILAAAQQDVVNQYSNVSAEWLRQRYWKTIDRQQPEPPPPDSAARPEITGTSGLDVKTKVGIGVGAGVGGGLLLFGLLTLAVVVLLRPAFLSARHGKWYVPYASPECTLVVTDMEGSTTLWEAFPGDVMQAALQKHDAIARRTLSRHRGYESATEGDSFIVAFPNVLKALRFAQDFQAELMAADWPAVLLQDSDLCRPVYATPRAAKDGEQGQLFRRSASLRHPLIVPIRAVDPPPSSLPSAASFAHVTAIANTLSTAAAAGPTSSATIASAVRKVGGAQLMPLRTLQAPGGGMTLTAQQKDHLLQLQEVKWSQQGSGGLGTSLGDVPEKYVADTTSIGSLGSLSGAGRLPSGFFRKQSMQSGAAAASGIASGGALGGVHQGLPRLLSQQSLRASPLSAPPRAHPAADDHGDDGRDFGAASPPSAAPLPLPLRGDSASAERPSVAVSEDSAADCLQARAGLRPPSNTAISQLPQQLLTKPSADEPSVSANLAMLMASDFDVANSAAATAATWSAVATNTAAAALPPLAEGFAAAVAGGAMAFGGVSVAAAAAAAPAAAGVKPGSVAGGGIGGTWSWGSEAASAWQILEGPSPETITVFRGLRIRIGLHAGVRPSELTRTRASSRISFCGMAIRMAKAVSDAANGGMIVLSDTAAGLLLGTPEVAALLAGEGTVVWHLGRVKLASDLRDVEMFQVLTPSLAPRLALQQPIRVRAQLLPGVLAAPAGNVALVRLHVSGMVLLRATDVMLAEELAGVLEALLVESLPLLGGYLSEARQGGAEGITVAFPDCLRAVAWALAVQADMLHWNWSRELLNHEAFETISVDSGFGPSFTEQLYGDSEPYNASAAAEAPLRNPPSKTSRSRVCDSPVATVSSILPNKSSFLSHVSKGVQSATAGTPAVAASGGGLSFSSQTGRALESGGSRIGMFASSFTSSFIIRSQQYLLRGSASRKLVSNVEGPVPSLLSPLQPPPEAPVEAPKRPDFDRKTSAKRITLQGFRRWGSRQLGPGEDFESPGNKMERGEAREEQANVAQVLSGRMEGTKEQAAVEASRPSPAEESFRLEAIMLQPAAAAAAATGAAKAPADATATATARQVPIAEGLEDATAEASSVNMLHFSHAAAVTAAPSSPCAVAAAECRGPDPWLATQEGSIAHGKATTTAVAAAAAAPSSAAAAAATEPETSRISSTSRTGPRGPVGHKILFRGPRTKAVIDFGGVTPEVCRTTGRLLYKGRMAKYMTKLMEAAQRGQVLCTAAVYAQAASAAPHCGIVMTPVGTPGGPGRRKGLASNSRSGYGSSKAPSAAAAAAPAAAAPAALTGASGSTAPQPTGAPTEMQEGTVAAAAATSRKVQCFLCTLTAPPRGVGGYMPPPLSLSPPPQHHDGKPLLLSENTSFHTVLRAGDSPHTRSKPEL</sequence>
<dbReference type="PANTHER" id="PTHR43081:SF1">
    <property type="entry name" value="ADENYLATE CYCLASE, TERMINAL-DIFFERENTIATION SPECIFIC"/>
    <property type="match status" value="1"/>
</dbReference>
<evidence type="ECO:0000259" key="4">
    <source>
        <dbReference type="PROSITE" id="PS50125"/>
    </source>
</evidence>